<keyword evidence="4" id="KW-0238">DNA-binding</keyword>
<keyword evidence="5" id="KW-1185">Reference proteome</keyword>
<dbReference type="Proteomes" id="UP000527143">
    <property type="component" value="Unassembled WGS sequence"/>
</dbReference>
<dbReference type="GO" id="GO:0000160">
    <property type="term" value="P:phosphorelay signal transduction system"/>
    <property type="evidence" value="ECO:0007669"/>
    <property type="project" value="InterPro"/>
</dbReference>
<gene>
    <name evidence="4" type="ORF">FHT02_003348</name>
</gene>
<dbReference type="PROSITE" id="PS50110">
    <property type="entry name" value="RESPONSE_REGULATORY"/>
    <property type="match status" value="1"/>
</dbReference>
<reference evidence="4 5" key="1">
    <citation type="submission" date="2020-08" db="EMBL/GenBank/DDBJ databases">
        <title>Genomic Encyclopedia of Type Strains, Phase IV (KMG-IV): sequencing the most valuable type-strain genomes for metagenomic binning, comparative biology and taxonomic classification.</title>
        <authorList>
            <person name="Goeker M."/>
        </authorList>
    </citation>
    <scope>NUCLEOTIDE SEQUENCE [LARGE SCALE GENOMIC DNA]</scope>
    <source>
        <strain evidence="4 5">DSM 26736</strain>
    </source>
</reference>
<dbReference type="Gene3D" id="3.40.50.2300">
    <property type="match status" value="1"/>
</dbReference>
<comment type="caution">
    <text evidence="4">The sequence shown here is derived from an EMBL/GenBank/DDBJ whole genome shotgun (WGS) entry which is preliminary data.</text>
</comment>
<dbReference type="GO" id="GO:0003677">
    <property type="term" value="F:DNA binding"/>
    <property type="evidence" value="ECO:0007669"/>
    <property type="project" value="UniProtKB-KW"/>
</dbReference>
<dbReference type="InterPro" id="IPR011006">
    <property type="entry name" value="CheY-like_superfamily"/>
</dbReference>
<dbReference type="InterPro" id="IPR001789">
    <property type="entry name" value="Sig_transdc_resp-reg_receiver"/>
</dbReference>
<dbReference type="AlphaFoldDB" id="A0A840YRE8"/>
<name>A0A840YRE8_9SPHN</name>
<evidence type="ECO:0000259" key="3">
    <source>
        <dbReference type="PROSITE" id="PS50110"/>
    </source>
</evidence>
<evidence type="ECO:0000313" key="5">
    <source>
        <dbReference type="Proteomes" id="UP000527143"/>
    </source>
</evidence>
<dbReference type="EMBL" id="JACIJF010000012">
    <property type="protein sequence ID" value="MBB5712092.1"/>
    <property type="molecule type" value="Genomic_DNA"/>
</dbReference>
<dbReference type="SMART" id="SM00448">
    <property type="entry name" value="REC"/>
    <property type="match status" value="1"/>
</dbReference>
<proteinExistence type="predicted"/>
<feature type="modified residue" description="4-aspartylphosphate" evidence="2">
    <location>
        <position position="57"/>
    </location>
</feature>
<evidence type="ECO:0000256" key="1">
    <source>
        <dbReference type="ARBA" id="ARBA00022553"/>
    </source>
</evidence>
<dbReference type="RefSeq" id="WP_184090060.1">
    <property type="nucleotide sequence ID" value="NZ_JACIJF010000012.1"/>
</dbReference>
<protein>
    <submittedName>
        <fullName evidence="4">DNA-binding response OmpR family regulator</fullName>
    </submittedName>
</protein>
<feature type="domain" description="Response regulatory" evidence="3">
    <location>
        <begin position="8"/>
        <end position="118"/>
    </location>
</feature>
<dbReference type="PANTHER" id="PTHR44591:SF24">
    <property type="entry name" value="PROTEIN-GLUTAMATE METHYLESTERASE_PROTEIN-GLUTAMINE GLUTAMINASE 1"/>
    <property type="match status" value="1"/>
</dbReference>
<organism evidence="4 5">
    <name type="scientific">Sphingomonas xinjiangensis</name>
    <dbReference type="NCBI Taxonomy" id="643568"/>
    <lineage>
        <taxon>Bacteria</taxon>
        <taxon>Pseudomonadati</taxon>
        <taxon>Pseudomonadota</taxon>
        <taxon>Alphaproteobacteria</taxon>
        <taxon>Sphingomonadales</taxon>
        <taxon>Sphingomonadaceae</taxon>
        <taxon>Sphingomonas</taxon>
    </lineage>
</organism>
<dbReference type="PANTHER" id="PTHR44591">
    <property type="entry name" value="STRESS RESPONSE REGULATOR PROTEIN 1"/>
    <property type="match status" value="1"/>
</dbReference>
<accession>A0A840YRE8</accession>
<evidence type="ECO:0000313" key="4">
    <source>
        <dbReference type="EMBL" id="MBB5712092.1"/>
    </source>
</evidence>
<dbReference type="InterPro" id="IPR050595">
    <property type="entry name" value="Bact_response_regulator"/>
</dbReference>
<dbReference type="SUPFAM" id="SSF52172">
    <property type="entry name" value="CheY-like"/>
    <property type="match status" value="1"/>
</dbReference>
<evidence type="ECO:0000256" key="2">
    <source>
        <dbReference type="PROSITE-ProRule" id="PRU00169"/>
    </source>
</evidence>
<keyword evidence="1 2" id="KW-0597">Phosphoprotein</keyword>
<sequence length="123" mass="13147">MLDLRGRTVLVVEDEIMVAMLTEDLLSEVGCDVIVALRCSDGLSLARQGSFDVAVLDVNLGGGDTSHSIARELAAKGKPFLFATGYGKAGIQPEFADRCVIQKPYPAHVLLEAVGHLLTDARH</sequence>